<dbReference type="eggNOG" id="COG0845">
    <property type="taxonomic scope" value="Bacteria"/>
</dbReference>
<dbReference type="Pfam" id="PF25917">
    <property type="entry name" value="BSH_RND"/>
    <property type="match status" value="1"/>
</dbReference>
<evidence type="ECO:0000259" key="5">
    <source>
        <dbReference type="Pfam" id="PF25954"/>
    </source>
</evidence>
<dbReference type="Gene3D" id="1.10.287.470">
    <property type="entry name" value="Helix hairpin bin"/>
    <property type="match status" value="1"/>
</dbReference>
<name>A0A081NBX7_9GAMM</name>
<comment type="caution">
    <text evidence="7">The sequence shown here is derived from an EMBL/GenBank/DDBJ whole genome shotgun (WGS) entry which is preliminary data.</text>
</comment>
<dbReference type="PANTHER" id="PTHR30469:SF20">
    <property type="entry name" value="EFFLUX RND TRANSPORTER PERIPLASMIC ADAPTOR SUBUNIT"/>
    <property type="match status" value="1"/>
</dbReference>
<evidence type="ECO:0000259" key="6">
    <source>
        <dbReference type="Pfam" id="PF25967"/>
    </source>
</evidence>
<organism evidence="7 8">
    <name type="scientific">Endozoicomonas montiporae</name>
    <dbReference type="NCBI Taxonomy" id="1027273"/>
    <lineage>
        <taxon>Bacteria</taxon>
        <taxon>Pseudomonadati</taxon>
        <taxon>Pseudomonadota</taxon>
        <taxon>Gammaproteobacteria</taxon>
        <taxon>Oceanospirillales</taxon>
        <taxon>Endozoicomonadaceae</taxon>
        <taxon>Endozoicomonas</taxon>
    </lineage>
</organism>
<dbReference type="RefSeq" id="WP_034873215.1">
    <property type="nucleotide sequence ID" value="NZ_JOKG01000001.1"/>
</dbReference>
<comment type="similarity">
    <text evidence="2">Belongs to the membrane fusion protein (MFP) (TC 8.A.1) family.</text>
</comment>
<gene>
    <name evidence="7" type="ORF">GZ77_05530</name>
</gene>
<dbReference type="InterPro" id="IPR058627">
    <property type="entry name" value="MdtA-like_C"/>
</dbReference>
<dbReference type="EMBL" id="JOKG01000001">
    <property type="protein sequence ID" value="KEQ15950.1"/>
    <property type="molecule type" value="Genomic_DNA"/>
</dbReference>
<evidence type="ECO:0000313" key="7">
    <source>
        <dbReference type="EMBL" id="KEQ15950.1"/>
    </source>
</evidence>
<accession>A0A081NBX7</accession>
<evidence type="ECO:0000256" key="1">
    <source>
        <dbReference type="ARBA" id="ARBA00004196"/>
    </source>
</evidence>
<proteinExistence type="inferred from homology"/>
<protein>
    <submittedName>
        <fullName evidence="7">Uncharacterized protein</fullName>
    </submittedName>
</protein>
<keyword evidence="3" id="KW-0813">Transport</keyword>
<dbReference type="InterPro" id="IPR006143">
    <property type="entry name" value="RND_pump_MFP"/>
</dbReference>
<dbReference type="Gene3D" id="2.40.30.170">
    <property type="match status" value="1"/>
</dbReference>
<keyword evidence="8" id="KW-1185">Reference proteome</keyword>
<reference evidence="7 8" key="1">
    <citation type="submission" date="2014-06" db="EMBL/GenBank/DDBJ databases">
        <title>Whole Genome Sequences of Three Symbiotic Endozoicomonas Bacteria.</title>
        <authorList>
            <person name="Neave M.J."/>
            <person name="Apprill A."/>
            <person name="Voolstra C.R."/>
        </authorList>
    </citation>
    <scope>NUCLEOTIDE SEQUENCE [LARGE SCALE GENOMIC DNA]</scope>
    <source>
        <strain evidence="7 8">LMG 24815</strain>
    </source>
</reference>
<dbReference type="Gene3D" id="2.40.50.100">
    <property type="match status" value="1"/>
</dbReference>
<dbReference type="SUPFAM" id="SSF111369">
    <property type="entry name" value="HlyD-like secretion proteins"/>
    <property type="match status" value="1"/>
</dbReference>
<feature type="domain" description="Multidrug resistance protein MdtA-like C-terminal permuted SH3" evidence="6">
    <location>
        <begin position="279"/>
        <end position="340"/>
    </location>
</feature>
<dbReference type="PROSITE" id="PS51257">
    <property type="entry name" value="PROKAR_LIPOPROTEIN"/>
    <property type="match status" value="1"/>
</dbReference>
<dbReference type="InterPro" id="IPR058625">
    <property type="entry name" value="MdtA-like_BSH"/>
</dbReference>
<dbReference type="GO" id="GO:1990281">
    <property type="term" value="C:efflux pump complex"/>
    <property type="evidence" value="ECO:0007669"/>
    <property type="project" value="TreeGrafter"/>
</dbReference>
<dbReference type="NCBIfam" id="TIGR01730">
    <property type="entry name" value="RND_mfp"/>
    <property type="match status" value="1"/>
</dbReference>
<dbReference type="Pfam" id="PF25967">
    <property type="entry name" value="RND-MFP_C"/>
    <property type="match status" value="1"/>
</dbReference>
<evidence type="ECO:0000256" key="3">
    <source>
        <dbReference type="ARBA" id="ARBA00022448"/>
    </source>
</evidence>
<dbReference type="Gene3D" id="2.40.420.20">
    <property type="match status" value="1"/>
</dbReference>
<evidence type="ECO:0000259" key="4">
    <source>
        <dbReference type="Pfam" id="PF25917"/>
    </source>
</evidence>
<dbReference type="Proteomes" id="UP000028006">
    <property type="component" value="Unassembled WGS sequence"/>
</dbReference>
<sequence length="356" mass="38566">MIRQTLRSLSLLFVATGLLIGCDQTVSEPQEILRPVRSITVSLSDTGLQKSFPGVVEASQQASLSFRVSGRLASLTVKDGSKVVAGQVVAELDPVDFDIRLKDRQASFEAAKADYERAVQLVGKGAIARADVDNLKAKLSNATAQLETARQEKSYTRIRVPFSGQVARVYADNYEEVSAKQDILMLHDLSSLLIKVDMPESVIANDREGRQPLRYTAHFDGMADTVFPLELSAFAAQADESSQTYTVTFLLADHAGSRILPGMTASVTIQQATVGTDWLVIPAHSVQEDSAGRFVYLVESAEPGVGVIKRRPVQTGQLLASGIEITDGLAIGEQLITAGMSQLVDGMRVQWREGEQ</sequence>
<dbReference type="PANTHER" id="PTHR30469">
    <property type="entry name" value="MULTIDRUG RESISTANCE PROTEIN MDTA"/>
    <property type="match status" value="1"/>
</dbReference>
<evidence type="ECO:0000256" key="2">
    <source>
        <dbReference type="ARBA" id="ARBA00009477"/>
    </source>
</evidence>
<dbReference type="AlphaFoldDB" id="A0A081NBX7"/>
<dbReference type="Pfam" id="PF25954">
    <property type="entry name" value="Beta-barrel_RND_2"/>
    <property type="match status" value="1"/>
</dbReference>
<evidence type="ECO:0000313" key="8">
    <source>
        <dbReference type="Proteomes" id="UP000028006"/>
    </source>
</evidence>
<feature type="domain" description="CusB-like beta-barrel" evidence="5">
    <location>
        <begin position="194"/>
        <end position="272"/>
    </location>
</feature>
<dbReference type="InterPro" id="IPR058792">
    <property type="entry name" value="Beta-barrel_RND_2"/>
</dbReference>
<feature type="domain" description="Multidrug resistance protein MdtA-like barrel-sandwich hybrid" evidence="4">
    <location>
        <begin position="61"/>
        <end position="181"/>
    </location>
</feature>
<dbReference type="GO" id="GO:0015562">
    <property type="term" value="F:efflux transmembrane transporter activity"/>
    <property type="evidence" value="ECO:0007669"/>
    <property type="project" value="TreeGrafter"/>
</dbReference>
<comment type="subcellular location">
    <subcellularLocation>
        <location evidence="1">Cell envelope</location>
    </subcellularLocation>
</comment>